<dbReference type="RefSeq" id="WP_162001935.1">
    <property type="nucleotide sequence ID" value="NZ_BAAASO010000007.1"/>
</dbReference>
<evidence type="ECO:0000313" key="1">
    <source>
        <dbReference type="EMBL" id="GDY57722.1"/>
    </source>
</evidence>
<dbReference type="EMBL" id="BJHW01000001">
    <property type="protein sequence ID" value="GDY57722.1"/>
    <property type="molecule type" value="Genomic_DNA"/>
</dbReference>
<keyword evidence="2" id="KW-1185">Reference proteome</keyword>
<name>A0A4D4L935_STRVO</name>
<evidence type="ECO:0000313" key="2">
    <source>
        <dbReference type="Proteomes" id="UP000301309"/>
    </source>
</evidence>
<reference evidence="1 2" key="1">
    <citation type="journal article" date="2020" name="Int. J. Syst. Evol. Microbiol.">
        <title>Reclassification of Streptomyces castelarensis and Streptomyces sporoclivatus as later heterotypic synonyms of Streptomyces antimycoticus.</title>
        <authorList>
            <person name="Komaki H."/>
            <person name="Tamura T."/>
        </authorList>
    </citation>
    <scope>NUCLEOTIDE SEQUENCE [LARGE SCALE GENOMIC DNA]</scope>
    <source>
        <strain evidence="1 2">NBRC 13459</strain>
    </source>
</reference>
<comment type="caution">
    <text evidence="1">The sequence shown here is derived from an EMBL/GenBank/DDBJ whole genome shotgun (WGS) entry which is preliminary data.</text>
</comment>
<accession>A0A4D4L935</accession>
<organism evidence="1 2">
    <name type="scientific">Streptomyces violaceusniger</name>
    <dbReference type="NCBI Taxonomy" id="68280"/>
    <lineage>
        <taxon>Bacteria</taxon>
        <taxon>Bacillati</taxon>
        <taxon>Actinomycetota</taxon>
        <taxon>Actinomycetes</taxon>
        <taxon>Kitasatosporales</taxon>
        <taxon>Streptomycetaceae</taxon>
        <taxon>Streptomyces</taxon>
        <taxon>Streptomyces violaceusniger group</taxon>
    </lineage>
</organism>
<proteinExistence type="predicted"/>
<sequence>MRVEHCLGPHELFSGLVDQLEPELPVDLGLLARFGIGEGVTDGARRLEQGADLVLGHSALAGDLA</sequence>
<dbReference type="AlphaFoldDB" id="A0A4D4L935"/>
<protein>
    <submittedName>
        <fullName evidence="1">Uncharacterized protein</fullName>
    </submittedName>
</protein>
<gene>
    <name evidence="1" type="ORF">SVIO_083450</name>
</gene>
<dbReference type="Proteomes" id="UP000301309">
    <property type="component" value="Unassembled WGS sequence"/>
</dbReference>